<feature type="active site" evidence="8">
    <location>
        <position position="213"/>
    </location>
</feature>
<evidence type="ECO:0000313" key="9">
    <source>
        <dbReference type="EMBL" id="MBM9466628.1"/>
    </source>
</evidence>
<dbReference type="CDD" id="cd01740">
    <property type="entry name" value="GATase1_FGAR_AT"/>
    <property type="match status" value="1"/>
</dbReference>
<accession>A0A939BVK9</accession>
<comment type="subunit">
    <text evidence="8">Part of the FGAM synthase complex composed of 1 PurL, 1 PurQ and 2 PurS subunits.</text>
</comment>
<keyword evidence="1 8" id="KW-0963">Cytoplasm</keyword>
<comment type="caution">
    <text evidence="9">The sequence shown here is derived from an EMBL/GenBank/DDBJ whole genome shotgun (WGS) entry which is preliminary data.</text>
</comment>
<evidence type="ECO:0000313" key="10">
    <source>
        <dbReference type="Proteomes" id="UP000663792"/>
    </source>
</evidence>
<keyword evidence="10" id="KW-1185">Reference proteome</keyword>
<evidence type="ECO:0000256" key="5">
    <source>
        <dbReference type="ARBA" id="ARBA00022801"/>
    </source>
</evidence>
<dbReference type="HAMAP" id="MF_00421">
    <property type="entry name" value="PurQ"/>
    <property type="match status" value="1"/>
</dbReference>
<comment type="subcellular location">
    <subcellularLocation>
        <location evidence="8">Cytoplasm</location>
    </subcellularLocation>
</comment>
<dbReference type="FunFam" id="3.40.50.880:FF:000019">
    <property type="entry name" value="Phosphoribosylformylglycinamidine synthase subunit PurQ"/>
    <property type="match status" value="1"/>
</dbReference>
<gene>
    <name evidence="8 9" type="primary">purQ</name>
    <name evidence="9" type="ORF">JL106_04945</name>
</gene>
<dbReference type="GO" id="GO:0005737">
    <property type="term" value="C:cytoplasm"/>
    <property type="evidence" value="ECO:0007669"/>
    <property type="project" value="UniProtKB-SubCell"/>
</dbReference>
<dbReference type="Gene3D" id="3.40.50.880">
    <property type="match status" value="1"/>
</dbReference>
<feature type="active site" description="Nucleophile" evidence="8">
    <location>
        <position position="95"/>
    </location>
</feature>
<evidence type="ECO:0000256" key="8">
    <source>
        <dbReference type="HAMAP-Rule" id="MF_00421"/>
    </source>
</evidence>
<dbReference type="GO" id="GO:0005524">
    <property type="term" value="F:ATP binding"/>
    <property type="evidence" value="ECO:0007669"/>
    <property type="project" value="UniProtKB-KW"/>
</dbReference>
<feature type="active site" evidence="8">
    <location>
        <position position="211"/>
    </location>
</feature>
<evidence type="ECO:0000256" key="3">
    <source>
        <dbReference type="ARBA" id="ARBA00022741"/>
    </source>
</evidence>
<reference evidence="9" key="1">
    <citation type="submission" date="2021-01" db="EMBL/GenBank/DDBJ databases">
        <title>YIM 132084 draft genome.</title>
        <authorList>
            <person name="An D."/>
        </authorList>
    </citation>
    <scope>NUCLEOTIDE SEQUENCE</scope>
    <source>
        <strain evidence="9">YIM 132084</strain>
    </source>
</reference>
<dbReference type="AlphaFoldDB" id="A0A939BVK9"/>
<dbReference type="Pfam" id="PF13507">
    <property type="entry name" value="GATase_5"/>
    <property type="match status" value="1"/>
</dbReference>
<keyword evidence="3 8" id="KW-0547">Nucleotide-binding</keyword>
<dbReference type="Proteomes" id="UP000663792">
    <property type="component" value="Unassembled WGS sequence"/>
</dbReference>
<dbReference type="PANTHER" id="PTHR47552">
    <property type="entry name" value="PHOSPHORIBOSYLFORMYLGLYCINAMIDINE SYNTHASE SUBUNIT PURQ"/>
    <property type="match status" value="1"/>
</dbReference>
<organism evidence="9 10">
    <name type="scientific">Nakamurella leprariae</name>
    <dbReference type="NCBI Taxonomy" id="2803911"/>
    <lineage>
        <taxon>Bacteria</taxon>
        <taxon>Bacillati</taxon>
        <taxon>Actinomycetota</taxon>
        <taxon>Actinomycetes</taxon>
        <taxon>Nakamurellales</taxon>
        <taxon>Nakamurellaceae</taxon>
        <taxon>Nakamurella</taxon>
    </lineage>
</organism>
<evidence type="ECO:0000256" key="2">
    <source>
        <dbReference type="ARBA" id="ARBA00022598"/>
    </source>
</evidence>
<dbReference type="PANTHER" id="PTHR47552:SF1">
    <property type="entry name" value="PHOSPHORIBOSYLFORMYLGLYCINAMIDINE SYNTHASE SUBUNIT PURQ"/>
    <property type="match status" value="1"/>
</dbReference>
<evidence type="ECO:0000256" key="7">
    <source>
        <dbReference type="ARBA" id="ARBA00022962"/>
    </source>
</evidence>
<dbReference type="InterPro" id="IPR029062">
    <property type="entry name" value="Class_I_gatase-like"/>
</dbReference>
<dbReference type="GO" id="GO:0004359">
    <property type="term" value="F:glutaminase activity"/>
    <property type="evidence" value="ECO:0007669"/>
    <property type="project" value="UniProtKB-EC"/>
</dbReference>
<dbReference type="EC" id="3.5.1.2" evidence="8"/>
<comment type="function">
    <text evidence="8">Part of the phosphoribosylformylglycinamidine synthase complex involved in the purines biosynthetic pathway. Catalyzes the ATP-dependent conversion of formylglycinamide ribonucleotide (FGAR) and glutamine to yield formylglycinamidine ribonucleotide (FGAM) and glutamate. The FGAM synthase complex is composed of three subunits. PurQ produces an ammonia molecule by converting glutamine to glutamate. PurL transfers the ammonia molecule to FGAR to form FGAM in an ATP-dependent manner. PurS interacts with PurQ and PurL and is thought to assist in the transfer of the ammonia molecule from PurQ to PurL.</text>
</comment>
<evidence type="ECO:0000256" key="6">
    <source>
        <dbReference type="ARBA" id="ARBA00022840"/>
    </source>
</evidence>
<comment type="catalytic activity">
    <reaction evidence="8">
        <text>N(2)-formyl-N(1)-(5-phospho-beta-D-ribosyl)glycinamide + L-glutamine + ATP + H2O = 2-formamido-N(1)-(5-O-phospho-beta-D-ribosyl)acetamidine + L-glutamate + ADP + phosphate + H(+)</text>
        <dbReference type="Rhea" id="RHEA:17129"/>
        <dbReference type="ChEBI" id="CHEBI:15377"/>
        <dbReference type="ChEBI" id="CHEBI:15378"/>
        <dbReference type="ChEBI" id="CHEBI:29985"/>
        <dbReference type="ChEBI" id="CHEBI:30616"/>
        <dbReference type="ChEBI" id="CHEBI:43474"/>
        <dbReference type="ChEBI" id="CHEBI:58359"/>
        <dbReference type="ChEBI" id="CHEBI:147286"/>
        <dbReference type="ChEBI" id="CHEBI:147287"/>
        <dbReference type="ChEBI" id="CHEBI:456216"/>
        <dbReference type="EC" id="6.3.5.3"/>
    </reaction>
</comment>
<comment type="pathway">
    <text evidence="8">Purine metabolism; IMP biosynthesis via de novo pathway; 5-amino-1-(5-phospho-D-ribosyl)imidazole from N(2)-formyl-N(1)-(5-phospho-D-ribosyl)glycinamide: step 1/2.</text>
</comment>
<keyword evidence="7 8" id="KW-0315">Glutamine amidotransferase</keyword>
<dbReference type="NCBIfam" id="NF002957">
    <property type="entry name" value="PRK03619.1"/>
    <property type="match status" value="1"/>
</dbReference>
<dbReference type="SUPFAM" id="SSF52317">
    <property type="entry name" value="Class I glutamine amidotransferase-like"/>
    <property type="match status" value="1"/>
</dbReference>
<keyword evidence="6 8" id="KW-0067">ATP-binding</keyword>
<proteinExistence type="inferred from homology"/>
<evidence type="ECO:0000256" key="4">
    <source>
        <dbReference type="ARBA" id="ARBA00022755"/>
    </source>
</evidence>
<dbReference type="EMBL" id="JAERWK010000007">
    <property type="protein sequence ID" value="MBM9466628.1"/>
    <property type="molecule type" value="Genomic_DNA"/>
</dbReference>
<sequence length="246" mass="26255">MTGPQTGPRIGVVTFPGTLDDIDAARAVRYTGAEPVALWHADADLRDVEAVVVPGGFSYGDYLRAGAIAAQAPVMRVVVEQARSPHRRLPVLGICNGFQILCEAGLLPGALVRNAELRFICRDQWLRVENTSSVWSTRYEPGAEILIPMKNAEGRYVADDAVMDELEGEGRVLFRYVTEGPQRGATNPNGALRDIAGICSADGRIAALMPHPEHAIDAFTGPSDDGMGIFLSALDAITTGDLAGAR</sequence>
<dbReference type="GO" id="GO:0006189">
    <property type="term" value="P:'de novo' IMP biosynthetic process"/>
    <property type="evidence" value="ECO:0007669"/>
    <property type="project" value="UniProtKB-UniRule"/>
</dbReference>
<keyword evidence="5 8" id="KW-0378">Hydrolase</keyword>
<protein>
    <recommendedName>
        <fullName evidence="8">Phosphoribosylformylglycinamidine synthase subunit PurQ</fullName>
        <shortName evidence="8">FGAM synthase</shortName>
        <ecNumber evidence="8">6.3.5.3</ecNumber>
    </recommendedName>
    <alternativeName>
        <fullName evidence="8">Formylglycinamide ribonucleotide amidotransferase subunit I</fullName>
        <shortName evidence="8">FGAR amidotransferase I</shortName>
        <shortName evidence="8">FGAR-AT I</shortName>
    </alternativeName>
    <alternativeName>
        <fullName evidence="8">Glutaminase PurQ</fullName>
        <ecNumber evidence="8">3.5.1.2</ecNumber>
    </alternativeName>
    <alternativeName>
        <fullName evidence="8">Phosphoribosylformylglycinamidine synthase subunit I</fullName>
    </alternativeName>
</protein>
<dbReference type="PROSITE" id="PS51273">
    <property type="entry name" value="GATASE_TYPE_1"/>
    <property type="match status" value="1"/>
</dbReference>
<comment type="catalytic activity">
    <reaction evidence="8">
        <text>L-glutamine + H2O = L-glutamate + NH4(+)</text>
        <dbReference type="Rhea" id="RHEA:15889"/>
        <dbReference type="ChEBI" id="CHEBI:15377"/>
        <dbReference type="ChEBI" id="CHEBI:28938"/>
        <dbReference type="ChEBI" id="CHEBI:29985"/>
        <dbReference type="ChEBI" id="CHEBI:58359"/>
        <dbReference type="EC" id="3.5.1.2"/>
    </reaction>
</comment>
<dbReference type="RefSeq" id="WP_205259592.1">
    <property type="nucleotide sequence ID" value="NZ_JAERWK010000007.1"/>
</dbReference>
<dbReference type="InterPro" id="IPR010075">
    <property type="entry name" value="PRibForGlyAmidine_synth_PurQ"/>
</dbReference>
<keyword evidence="2 8" id="KW-0436">Ligase</keyword>
<keyword evidence="4 8" id="KW-0658">Purine biosynthesis</keyword>
<evidence type="ECO:0000256" key="1">
    <source>
        <dbReference type="ARBA" id="ARBA00022490"/>
    </source>
</evidence>
<dbReference type="EC" id="6.3.5.3" evidence="8"/>
<dbReference type="PIRSF" id="PIRSF001586">
    <property type="entry name" value="FGAM_synth_I"/>
    <property type="match status" value="1"/>
</dbReference>
<dbReference type="SMART" id="SM01211">
    <property type="entry name" value="GATase_5"/>
    <property type="match status" value="1"/>
</dbReference>
<dbReference type="NCBIfam" id="TIGR01737">
    <property type="entry name" value="FGAM_synth_I"/>
    <property type="match status" value="1"/>
</dbReference>
<dbReference type="GO" id="GO:0004642">
    <property type="term" value="F:phosphoribosylformylglycinamidine synthase activity"/>
    <property type="evidence" value="ECO:0007669"/>
    <property type="project" value="UniProtKB-UniRule"/>
</dbReference>
<name>A0A939BVK9_9ACTN</name>